<dbReference type="PANTHER" id="PTHR33886">
    <property type="entry name" value="UNSATURATED RHAMNOGALACTURONAN HYDROLASE (EUROFUNG)"/>
    <property type="match status" value="1"/>
</dbReference>
<evidence type="ECO:0000313" key="3">
    <source>
        <dbReference type="Proteomes" id="UP000278756"/>
    </source>
</evidence>
<name>A0A3G9G445_9CAUL</name>
<dbReference type="InterPro" id="IPR008928">
    <property type="entry name" value="6-hairpin_glycosidase_sf"/>
</dbReference>
<organism evidence="2 3">
    <name type="scientific">Asticcacaulis excentricus</name>
    <dbReference type="NCBI Taxonomy" id="78587"/>
    <lineage>
        <taxon>Bacteria</taxon>
        <taxon>Pseudomonadati</taxon>
        <taxon>Pseudomonadota</taxon>
        <taxon>Alphaproteobacteria</taxon>
        <taxon>Caulobacterales</taxon>
        <taxon>Caulobacteraceae</taxon>
        <taxon>Asticcacaulis</taxon>
    </lineage>
</organism>
<dbReference type="SUPFAM" id="SSF48208">
    <property type="entry name" value="Six-hairpin glycosidases"/>
    <property type="match status" value="1"/>
</dbReference>
<dbReference type="InterPro" id="IPR010905">
    <property type="entry name" value="Glyco_hydro_88"/>
</dbReference>
<dbReference type="EMBL" id="AP018827">
    <property type="protein sequence ID" value="BBF81436.1"/>
    <property type="molecule type" value="Genomic_DNA"/>
</dbReference>
<proteinExistence type="predicted"/>
<evidence type="ECO:0000313" key="2">
    <source>
        <dbReference type="EMBL" id="BBF81436.1"/>
    </source>
</evidence>
<dbReference type="PANTHER" id="PTHR33886:SF8">
    <property type="entry name" value="UNSATURATED RHAMNOGALACTURONAN HYDROLASE (EUROFUNG)"/>
    <property type="match status" value="1"/>
</dbReference>
<dbReference type="Proteomes" id="UP000278756">
    <property type="component" value="Chromosome 1"/>
</dbReference>
<accession>A0A3G9G445</accession>
<protein>
    <submittedName>
        <fullName evidence="2">Rhamnogalacturonides degradation protein RhiN</fullName>
    </submittedName>
</protein>
<gene>
    <name evidence="2" type="ORF">EM6_2035</name>
</gene>
<evidence type="ECO:0000256" key="1">
    <source>
        <dbReference type="ARBA" id="ARBA00022801"/>
    </source>
</evidence>
<dbReference type="Gene3D" id="1.50.10.10">
    <property type="match status" value="1"/>
</dbReference>
<dbReference type="InterPro" id="IPR012341">
    <property type="entry name" value="6hp_glycosidase-like_sf"/>
</dbReference>
<dbReference type="RefSeq" id="WP_126422524.1">
    <property type="nucleotide sequence ID" value="NZ_AP018827.1"/>
</dbReference>
<dbReference type="AlphaFoldDB" id="A0A3G9G445"/>
<dbReference type="GO" id="GO:0016787">
    <property type="term" value="F:hydrolase activity"/>
    <property type="evidence" value="ECO:0007669"/>
    <property type="project" value="UniProtKB-KW"/>
</dbReference>
<dbReference type="InterPro" id="IPR052043">
    <property type="entry name" value="PolySaccharide_Degr_Enz"/>
</dbReference>
<dbReference type="GO" id="GO:0005975">
    <property type="term" value="P:carbohydrate metabolic process"/>
    <property type="evidence" value="ECO:0007669"/>
    <property type="project" value="InterPro"/>
</dbReference>
<dbReference type="Pfam" id="PF07470">
    <property type="entry name" value="Glyco_hydro_88"/>
    <property type="match status" value="1"/>
</dbReference>
<reference evidence="3" key="2">
    <citation type="journal article" date="2017" name="Plant Physiol. Biochem.">
        <title>Differential oxidative and antioxidative response of duckweed Lemna minor toward plant growth promoting/inhibiting bacteria.</title>
        <authorList>
            <person name="Ishizawa H."/>
            <person name="Kuroda M."/>
            <person name="Morikawa M."/>
            <person name="Ike M."/>
        </authorList>
    </citation>
    <scope>NUCLEOTIDE SEQUENCE [LARGE SCALE GENOMIC DNA]</scope>
    <source>
        <strain evidence="3">M6</strain>
    </source>
</reference>
<dbReference type="OrthoDB" id="6381507at2"/>
<keyword evidence="1" id="KW-0378">Hydrolase</keyword>
<reference evidence="3" key="1">
    <citation type="journal article" date="2017" name="Biotechnol. Biofuels">
        <title>Evaluation of environmental bacterial communities as a factor affecting the growth of duckweed Lemna minor.</title>
        <authorList>
            <person name="Ishizawa H."/>
            <person name="Kuroda M."/>
            <person name="Morikawa M."/>
            <person name="Ike M."/>
        </authorList>
    </citation>
    <scope>NUCLEOTIDE SEQUENCE [LARGE SCALE GENOMIC DNA]</scope>
    <source>
        <strain evidence="3">M6</strain>
    </source>
</reference>
<sequence>MLDLKHNIPVDVAAAPTQRPFDLSPQTTASLARFGDSVPAFISGYFRTWEPYRPHWNYEDGVVWKGALDLYQVTQDRVFLDYILGEMQTRVLPDGSMPTFHPQEYNIDNVNGGKILFPLYAITGEARFRTAMDVQFAQLKDHPRTQSGNYWHKQIYPHQVWLDGLFMAQPFQTEYARITQDEALFADTVAQFRFVDHTLQKGNGLYAHGWDESRTERWADKQTGLSQNVWGRAMGWWIGALVDVYEASEGFSPSLRADIADITRRTLEALLKFRSDNGLWYQVVDQGQREGNYEEASASLMVAYGLMKAARLGILSEAAGRTGVESLKAVCARFVTPSALNGVCGVAGLGNVPYRDGSYAYYLSEKITPNDPKGVGALMWALSEGIRTKDTL</sequence>